<dbReference type="RefSeq" id="WP_120028962.1">
    <property type="nucleotide sequence ID" value="NZ_QVMU01000001.1"/>
</dbReference>
<dbReference type="AlphaFoldDB" id="A0A3A6QXE0"/>
<dbReference type="SUPFAM" id="SSF52172">
    <property type="entry name" value="CheY-like"/>
    <property type="match status" value="1"/>
</dbReference>
<organism evidence="7 8">
    <name type="scientific">Vibrio sinensis</name>
    <dbReference type="NCBI Taxonomy" id="2302434"/>
    <lineage>
        <taxon>Bacteria</taxon>
        <taxon>Pseudomonadati</taxon>
        <taxon>Pseudomonadota</taxon>
        <taxon>Gammaproteobacteria</taxon>
        <taxon>Vibrionales</taxon>
        <taxon>Vibrionaceae</taxon>
        <taxon>Vibrio</taxon>
    </lineage>
</organism>
<dbReference type="GO" id="GO:0003677">
    <property type="term" value="F:DNA binding"/>
    <property type="evidence" value="ECO:0007669"/>
    <property type="project" value="UniProtKB-KW"/>
</dbReference>
<dbReference type="PROSITE" id="PS50110">
    <property type="entry name" value="RESPONSE_REGULATORY"/>
    <property type="match status" value="1"/>
</dbReference>
<feature type="domain" description="HTH luxR-type" evidence="5">
    <location>
        <begin position="138"/>
        <end position="200"/>
    </location>
</feature>
<dbReference type="SUPFAM" id="SSF46894">
    <property type="entry name" value="C-terminal effector domain of the bipartite response regulators"/>
    <property type="match status" value="1"/>
</dbReference>
<keyword evidence="2 7" id="KW-0238">DNA-binding</keyword>
<dbReference type="Gene3D" id="3.40.50.2300">
    <property type="match status" value="1"/>
</dbReference>
<evidence type="ECO:0000259" key="5">
    <source>
        <dbReference type="PROSITE" id="PS50043"/>
    </source>
</evidence>
<keyword evidence="1" id="KW-0805">Transcription regulation</keyword>
<dbReference type="CDD" id="cd06170">
    <property type="entry name" value="LuxR_C_like"/>
    <property type="match status" value="1"/>
</dbReference>
<name>A0A3A6QXE0_9VIBR</name>
<dbReference type="GO" id="GO:0000160">
    <property type="term" value="P:phosphorelay signal transduction system"/>
    <property type="evidence" value="ECO:0007669"/>
    <property type="project" value="InterPro"/>
</dbReference>
<dbReference type="PROSITE" id="PS50043">
    <property type="entry name" value="HTH_LUXR_2"/>
    <property type="match status" value="1"/>
</dbReference>
<evidence type="ECO:0000256" key="3">
    <source>
        <dbReference type="ARBA" id="ARBA00023163"/>
    </source>
</evidence>
<sequence>MTHLPHLLFIVDDDDAVRDALEFMLEGEGYQPLSFNSADAFWHYFQQQEMVCGCLILDSRMPGISGQELQSKLNQISSSLGIVFLTGHGDVPMAVNALKLGAVDFLQKPIDREALLTAITQAMSHSEQLFKKQACILRYQNLTQRERDMLALFSAGKNNIQIANELHISSRTVEVHKANLLRHLEVLTLADMVKIYAYIEPMLDEIPPPPVRIKRK</sequence>
<dbReference type="Gene3D" id="1.10.10.10">
    <property type="entry name" value="Winged helix-like DNA-binding domain superfamily/Winged helix DNA-binding domain"/>
    <property type="match status" value="1"/>
</dbReference>
<protein>
    <submittedName>
        <fullName evidence="7">DNA-binding response regulator</fullName>
    </submittedName>
</protein>
<proteinExistence type="predicted"/>
<dbReference type="SMART" id="SM00421">
    <property type="entry name" value="HTH_LUXR"/>
    <property type="match status" value="1"/>
</dbReference>
<dbReference type="PANTHER" id="PTHR44688">
    <property type="entry name" value="DNA-BINDING TRANSCRIPTIONAL ACTIVATOR DEVR_DOSR"/>
    <property type="match status" value="1"/>
</dbReference>
<dbReference type="InterPro" id="IPR001789">
    <property type="entry name" value="Sig_transdc_resp-reg_receiver"/>
</dbReference>
<dbReference type="InterPro" id="IPR011006">
    <property type="entry name" value="CheY-like_superfamily"/>
</dbReference>
<evidence type="ECO:0000259" key="6">
    <source>
        <dbReference type="PROSITE" id="PS50110"/>
    </source>
</evidence>
<dbReference type="InterPro" id="IPR016032">
    <property type="entry name" value="Sig_transdc_resp-reg_C-effctor"/>
</dbReference>
<evidence type="ECO:0000256" key="2">
    <source>
        <dbReference type="ARBA" id="ARBA00023125"/>
    </source>
</evidence>
<keyword evidence="4" id="KW-0597">Phosphoprotein</keyword>
<dbReference type="InterPro" id="IPR036388">
    <property type="entry name" value="WH-like_DNA-bd_sf"/>
</dbReference>
<dbReference type="Pfam" id="PF00072">
    <property type="entry name" value="Response_reg"/>
    <property type="match status" value="1"/>
</dbReference>
<gene>
    <name evidence="7" type="ORF">DZ860_00525</name>
</gene>
<feature type="domain" description="Response regulatory" evidence="6">
    <location>
        <begin position="7"/>
        <end position="123"/>
    </location>
</feature>
<keyword evidence="8" id="KW-1185">Reference proteome</keyword>
<dbReference type="EMBL" id="QVMU01000001">
    <property type="protein sequence ID" value="RJX75206.1"/>
    <property type="molecule type" value="Genomic_DNA"/>
</dbReference>
<evidence type="ECO:0000313" key="7">
    <source>
        <dbReference type="EMBL" id="RJX75206.1"/>
    </source>
</evidence>
<keyword evidence="3" id="KW-0804">Transcription</keyword>
<dbReference type="Proteomes" id="UP000273252">
    <property type="component" value="Unassembled WGS sequence"/>
</dbReference>
<reference evidence="7 8" key="1">
    <citation type="submission" date="2018-08" db="EMBL/GenBank/DDBJ databases">
        <title>Vibrio isolated from the Eastern China Marginal Seas.</title>
        <authorList>
            <person name="Li Y."/>
        </authorList>
    </citation>
    <scope>NUCLEOTIDE SEQUENCE [LARGE SCALE GENOMIC DNA]</scope>
    <source>
        <strain evidence="7 8">BEI233</strain>
    </source>
</reference>
<feature type="modified residue" description="4-aspartylphosphate" evidence="4">
    <location>
        <position position="58"/>
    </location>
</feature>
<dbReference type="PANTHER" id="PTHR44688:SF16">
    <property type="entry name" value="DNA-BINDING TRANSCRIPTIONAL ACTIVATOR DEVR_DOSR"/>
    <property type="match status" value="1"/>
</dbReference>
<evidence type="ECO:0000256" key="4">
    <source>
        <dbReference type="PROSITE-ProRule" id="PRU00169"/>
    </source>
</evidence>
<dbReference type="OrthoDB" id="9796655at2"/>
<dbReference type="PRINTS" id="PR00038">
    <property type="entry name" value="HTHLUXR"/>
</dbReference>
<dbReference type="Pfam" id="PF00196">
    <property type="entry name" value="GerE"/>
    <property type="match status" value="1"/>
</dbReference>
<dbReference type="InterPro" id="IPR000792">
    <property type="entry name" value="Tscrpt_reg_LuxR_C"/>
</dbReference>
<dbReference type="SMART" id="SM00448">
    <property type="entry name" value="REC"/>
    <property type="match status" value="1"/>
</dbReference>
<comment type="caution">
    <text evidence="7">The sequence shown here is derived from an EMBL/GenBank/DDBJ whole genome shotgun (WGS) entry which is preliminary data.</text>
</comment>
<evidence type="ECO:0000313" key="8">
    <source>
        <dbReference type="Proteomes" id="UP000273252"/>
    </source>
</evidence>
<evidence type="ECO:0000256" key="1">
    <source>
        <dbReference type="ARBA" id="ARBA00023015"/>
    </source>
</evidence>
<accession>A0A3A6QXE0</accession>
<dbReference type="GO" id="GO:0006355">
    <property type="term" value="P:regulation of DNA-templated transcription"/>
    <property type="evidence" value="ECO:0007669"/>
    <property type="project" value="InterPro"/>
</dbReference>